<protein>
    <submittedName>
        <fullName evidence="1">Uncharacterized protein</fullName>
    </submittedName>
</protein>
<evidence type="ECO:0000313" key="1">
    <source>
        <dbReference type="EMBL" id="KAI3857924.1"/>
    </source>
</evidence>
<proteinExistence type="predicted"/>
<evidence type="ECO:0000313" key="2">
    <source>
        <dbReference type="Proteomes" id="UP001202328"/>
    </source>
</evidence>
<dbReference type="AlphaFoldDB" id="A0AAD4S2P7"/>
<reference evidence="1" key="1">
    <citation type="submission" date="2022-04" db="EMBL/GenBank/DDBJ databases">
        <title>A functionally conserved STORR gene fusion in Papaver species that diverged 16.8 million years ago.</title>
        <authorList>
            <person name="Catania T."/>
        </authorList>
    </citation>
    <scope>NUCLEOTIDE SEQUENCE</scope>
    <source>
        <strain evidence="1">S-188037</strain>
    </source>
</reference>
<name>A0AAD4S2P7_9MAGN</name>
<accession>A0AAD4S2P7</accession>
<keyword evidence="2" id="KW-1185">Reference proteome</keyword>
<dbReference type="Proteomes" id="UP001202328">
    <property type="component" value="Unassembled WGS sequence"/>
</dbReference>
<dbReference type="EMBL" id="JAJJMB010014794">
    <property type="protein sequence ID" value="KAI3857924.1"/>
    <property type="molecule type" value="Genomic_DNA"/>
</dbReference>
<organism evidence="1 2">
    <name type="scientific">Papaver atlanticum</name>
    <dbReference type="NCBI Taxonomy" id="357466"/>
    <lineage>
        <taxon>Eukaryota</taxon>
        <taxon>Viridiplantae</taxon>
        <taxon>Streptophyta</taxon>
        <taxon>Embryophyta</taxon>
        <taxon>Tracheophyta</taxon>
        <taxon>Spermatophyta</taxon>
        <taxon>Magnoliopsida</taxon>
        <taxon>Ranunculales</taxon>
        <taxon>Papaveraceae</taxon>
        <taxon>Papaveroideae</taxon>
        <taxon>Papaver</taxon>
    </lineage>
</organism>
<gene>
    <name evidence="1" type="ORF">MKW98_011190</name>
</gene>
<sequence length="84" mass="9501">MTNRFKGFARMLSTGKNSTIKGGIRRIARRVKREVNIEVIKALSAGLALGTIYNYFDNGDEDRRNLASQPETVPVQIQAMNFKR</sequence>
<comment type="caution">
    <text evidence="1">The sequence shown here is derived from an EMBL/GenBank/DDBJ whole genome shotgun (WGS) entry which is preliminary data.</text>
</comment>